<keyword evidence="5 8" id="KW-1133">Transmembrane helix</keyword>
<evidence type="ECO:0000256" key="6">
    <source>
        <dbReference type="ARBA" id="ARBA00023136"/>
    </source>
</evidence>
<reference evidence="9" key="1">
    <citation type="journal article" date="2020" name="G3 (Bethesda)">
        <title>High-Quality Assemblies for Three Invasive Social Wasps from the &lt;i&gt;Vespula&lt;/i&gt; Genus.</title>
        <authorList>
            <person name="Harrop T.W.R."/>
            <person name="Guhlin J."/>
            <person name="McLaughlin G.M."/>
            <person name="Permina E."/>
            <person name="Stockwell P."/>
            <person name="Gilligan J."/>
            <person name="Le Lec M.F."/>
            <person name="Gruber M.A.M."/>
            <person name="Quinn O."/>
            <person name="Lovegrove M."/>
            <person name="Duncan E.J."/>
            <person name="Remnant E.J."/>
            <person name="Van Eeckhoven J."/>
            <person name="Graham B."/>
            <person name="Knapp R.A."/>
            <person name="Langford K.W."/>
            <person name="Kronenberg Z."/>
            <person name="Press M.O."/>
            <person name="Eacker S.M."/>
            <person name="Wilson-Rankin E.E."/>
            <person name="Purcell J."/>
            <person name="Lester P.J."/>
            <person name="Dearden P.K."/>
        </authorList>
    </citation>
    <scope>NUCLEOTIDE SEQUENCE</scope>
    <source>
        <strain evidence="9">Volc-1</strain>
    </source>
</reference>
<dbReference type="InterPro" id="IPR000425">
    <property type="entry name" value="MIP"/>
</dbReference>
<dbReference type="PANTHER" id="PTHR19139:SF268">
    <property type="entry name" value="NEUROGENIC PROTEIN BIG BRAIN"/>
    <property type="match status" value="1"/>
</dbReference>
<keyword evidence="10" id="KW-1185">Reference proteome</keyword>
<evidence type="ECO:0000256" key="5">
    <source>
        <dbReference type="ARBA" id="ARBA00022989"/>
    </source>
</evidence>
<evidence type="ECO:0000256" key="4">
    <source>
        <dbReference type="ARBA" id="ARBA00022692"/>
    </source>
</evidence>
<evidence type="ECO:0000313" key="10">
    <source>
        <dbReference type="Proteomes" id="UP000600918"/>
    </source>
</evidence>
<comment type="subcellular location">
    <subcellularLocation>
        <location evidence="1">Membrane</location>
        <topology evidence="1">Multi-pass membrane protein</topology>
    </subcellularLocation>
</comment>
<dbReference type="GO" id="GO:0015250">
    <property type="term" value="F:water channel activity"/>
    <property type="evidence" value="ECO:0007669"/>
    <property type="project" value="TreeGrafter"/>
</dbReference>
<dbReference type="Proteomes" id="UP000600918">
    <property type="component" value="Unassembled WGS sequence"/>
</dbReference>
<dbReference type="SUPFAM" id="SSF81338">
    <property type="entry name" value="Aquaporin-like"/>
    <property type="match status" value="1"/>
</dbReference>
<protein>
    <recommendedName>
        <fullName evidence="11">Neurogenic protein big brain</fullName>
    </recommendedName>
</protein>
<feature type="transmembrane region" description="Helical" evidence="8">
    <location>
        <begin position="126"/>
        <end position="145"/>
    </location>
</feature>
<dbReference type="Pfam" id="PF00230">
    <property type="entry name" value="MIP"/>
    <property type="match status" value="1"/>
</dbReference>
<dbReference type="InterPro" id="IPR022357">
    <property type="entry name" value="MIP_CS"/>
</dbReference>
<evidence type="ECO:0000256" key="3">
    <source>
        <dbReference type="ARBA" id="ARBA00022448"/>
    </source>
</evidence>
<keyword evidence="3 7" id="KW-0813">Transport</keyword>
<dbReference type="PRINTS" id="PR00783">
    <property type="entry name" value="MINTRINSICP"/>
</dbReference>
<evidence type="ECO:0000256" key="7">
    <source>
        <dbReference type="RuleBase" id="RU000477"/>
    </source>
</evidence>
<evidence type="ECO:0000256" key="1">
    <source>
        <dbReference type="ARBA" id="ARBA00004141"/>
    </source>
</evidence>
<dbReference type="Gene3D" id="1.20.1080.10">
    <property type="entry name" value="Glycerol uptake facilitator protein"/>
    <property type="match status" value="1"/>
</dbReference>
<keyword evidence="4 7" id="KW-0812">Transmembrane</keyword>
<evidence type="ECO:0000256" key="8">
    <source>
        <dbReference type="SAM" id="Phobius"/>
    </source>
</evidence>
<dbReference type="AlphaFoldDB" id="A0A836XN89"/>
<accession>A0A836XN89</accession>
<dbReference type="GO" id="GO:0005886">
    <property type="term" value="C:plasma membrane"/>
    <property type="evidence" value="ECO:0007669"/>
    <property type="project" value="TreeGrafter"/>
</dbReference>
<evidence type="ECO:0000313" key="9">
    <source>
        <dbReference type="EMBL" id="KAF7404349.1"/>
    </source>
</evidence>
<evidence type="ECO:0000256" key="2">
    <source>
        <dbReference type="ARBA" id="ARBA00006175"/>
    </source>
</evidence>
<gene>
    <name evidence="9" type="ORF">H0235_015043</name>
</gene>
<evidence type="ECO:0008006" key="11">
    <source>
        <dbReference type="Google" id="ProtNLM"/>
    </source>
</evidence>
<dbReference type="EMBL" id="JACSDY010000016">
    <property type="protein sequence ID" value="KAF7404349.1"/>
    <property type="molecule type" value="Genomic_DNA"/>
</dbReference>
<dbReference type="InterPro" id="IPR023271">
    <property type="entry name" value="Aquaporin-like"/>
</dbReference>
<dbReference type="InterPro" id="IPR034294">
    <property type="entry name" value="Aquaporin_transptr"/>
</dbReference>
<dbReference type="PROSITE" id="PS00221">
    <property type="entry name" value="MIP"/>
    <property type="match status" value="1"/>
</dbReference>
<comment type="caution">
    <text evidence="9">The sequence shown here is derived from an EMBL/GenBank/DDBJ whole genome shotgun (WGS) entry which is preliminary data.</text>
</comment>
<feature type="transmembrane region" description="Helical" evidence="8">
    <location>
        <begin position="81"/>
        <end position="105"/>
    </location>
</feature>
<organism evidence="9 10">
    <name type="scientific">Vespula pensylvanica</name>
    <name type="common">Western yellow jacket</name>
    <name type="synonym">Wasp</name>
    <dbReference type="NCBI Taxonomy" id="30213"/>
    <lineage>
        <taxon>Eukaryota</taxon>
        <taxon>Metazoa</taxon>
        <taxon>Ecdysozoa</taxon>
        <taxon>Arthropoda</taxon>
        <taxon>Hexapoda</taxon>
        <taxon>Insecta</taxon>
        <taxon>Pterygota</taxon>
        <taxon>Neoptera</taxon>
        <taxon>Endopterygota</taxon>
        <taxon>Hymenoptera</taxon>
        <taxon>Apocrita</taxon>
        <taxon>Aculeata</taxon>
        <taxon>Vespoidea</taxon>
        <taxon>Vespidae</taxon>
        <taxon>Vespinae</taxon>
        <taxon>Vespula</taxon>
    </lineage>
</organism>
<keyword evidence="6 8" id="KW-0472">Membrane</keyword>
<comment type="similarity">
    <text evidence="2 7">Belongs to the MIP/aquaporin (TC 1.A.8) family.</text>
</comment>
<dbReference type="PANTHER" id="PTHR19139">
    <property type="entry name" value="AQUAPORIN TRANSPORTER"/>
    <property type="match status" value="1"/>
</dbReference>
<name>A0A836XN89_VESPE</name>
<feature type="transmembrane region" description="Helical" evidence="8">
    <location>
        <begin position="47"/>
        <end position="69"/>
    </location>
</feature>
<sequence length="246" mass="26123">MTTESLPREMDAHIVNLLTRLSNIRENNPDLSERRIPMSTEARSLELWRAVAVECLATFLFGLVVSGAASSTAVSGSGLSILATAIASGFAVSAIYFIFGHVSGAHVNPAVSISFSLCRRISPLRAALYIAAQCGGGIAGAAMLYGTSVKNEMHCDKGAAARYGIREARRHVVEPPETPLPFLREKQAPLPPPPPPPTGVLCTSSKDEDNNVNAYACRSLGQGSGCDREIGSFEGGHAVIQRQMFP</sequence>
<proteinExistence type="inferred from homology"/>